<organism evidence="3 4">
    <name type="scientific">Piscibacillus salipiscarius</name>
    <dbReference type="NCBI Taxonomy" id="299480"/>
    <lineage>
        <taxon>Bacteria</taxon>
        <taxon>Bacillati</taxon>
        <taxon>Bacillota</taxon>
        <taxon>Bacilli</taxon>
        <taxon>Bacillales</taxon>
        <taxon>Bacillaceae</taxon>
        <taxon>Piscibacillus</taxon>
    </lineage>
</organism>
<dbReference type="NCBIfam" id="TIGR02305">
    <property type="entry name" value="HpaG-N-term"/>
    <property type="match status" value="1"/>
</dbReference>
<comment type="caution">
    <text evidence="3">The sequence shown here is derived from an EMBL/GenBank/DDBJ whole genome shotgun (WGS) entry which is preliminary data.</text>
</comment>
<reference evidence="4" key="1">
    <citation type="journal article" date="2019" name="Int. J. Syst. Evol. Microbiol.">
        <title>The Global Catalogue of Microorganisms (GCM) 10K type strain sequencing project: providing services to taxonomists for standard genome sequencing and annotation.</title>
        <authorList>
            <consortium name="The Broad Institute Genomics Platform"/>
            <consortium name="The Broad Institute Genome Sequencing Center for Infectious Disease"/>
            <person name="Wu L."/>
            <person name="Ma J."/>
        </authorList>
    </citation>
    <scope>NUCLEOTIDE SEQUENCE [LARGE SCALE GENOMIC DNA]</scope>
    <source>
        <strain evidence="4">TISTR 1571</strain>
    </source>
</reference>
<dbReference type="InterPro" id="IPR011234">
    <property type="entry name" value="Fumarylacetoacetase-like_C"/>
</dbReference>
<gene>
    <name evidence="3" type="ORF">ACFSW4_07855</name>
</gene>
<dbReference type="GO" id="GO:0016787">
    <property type="term" value="F:hydrolase activity"/>
    <property type="evidence" value="ECO:0007669"/>
    <property type="project" value="UniProtKB-KW"/>
</dbReference>
<evidence type="ECO:0000313" key="4">
    <source>
        <dbReference type="Proteomes" id="UP001597452"/>
    </source>
</evidence>
<dbReference type="Proteomes" id="UP001597452">
    <property type="component" value="Unassembled WGS sequence"/>
</dbReference>
<dbReference type="Pfam" id="PF01557">
    <property type="entry name" value="FAA_hydrolase"/>
    <property type="match status" value="1"/>
</dbReference>
<dbReference type="InterPro" id="IPR036663">
    <property type="entry name" value="Fumarylacetoacetase_C_sf"/>
</dbReference>
<dbReference type="PANTHER" id="PTHR11820">
    <property type="entry name" value="ACYLPYRUVASE"/>
    <property type="match status" value="1"/>
</dbReference>
<feature type="domain" description="Fumarylacetoacetase-like C-terminal" evidence="2">
    <location>
        <begin position="48"/>
        <end position="252"/>
    </location>
</feature>
<protein>
    <submittedName>
        <fullName evidence="3">Fumarylacetoacetate hydrolase family protein</fullName>
    </submittedName>
</protein>
<dbReference type="Gene3D" id="3.90.850.10">
    <property type="entry name" value="Fumarylacetoacetase-like, C-terminal domain"/>
    <property type="match status" value="1"/>
</dbReference>
<evidence type="ECO:0000259" key="2">
    <source>
        <dbReference type="Pfam" id="PF01557"/>
    </source>
</evidence>
<dbReference type="PANTHER" id="PTHR11820:SF114">
    <property type="entry name" value="4-HYDROXYPHENYLACETATE CATABOLISM PROTEIN"/>
    <property type="match status" value="1"/>
</dbReference>
<proteinExistence type="predicted"/>
<dbReference type="InterPro" id="IPR012686">
    <property type="entry name" value="HPA_isomer/decarb_N"/>
</dbReference>
<dbReference type="RefSeq" id="WP_054752729.1">
    <property type="nucleotide sequence ID" value="NZ_JBHUMZ010000019.1"/>
</dbReference>
<sequence length="268" mass="30308">MTRIKFKLQGFPQIKEGKLDLDNSQVILNGQNYSINQLTFDNPISGTLYGTVLNYKGEYELLKPEMDEKPYQKPPEAPVLYIKPVNTFSSHQKPIPLPEGEEQVQIGAALGLVIGQTATKVKAEDALDYIEGYTVVNDVSLPFASVYRPAIKQKARDGFCPIGPWIVKRDEIKDPHQLTTKVWVNGELKQENNTNNLIRTIPELLEDVTEFMTLYEGDVLLVGVPEHQPYARLGDRVKIEVEHVGFLEHDVVKESDVYTREVSADEVR</sequence>
<keyword evidence="4" id="KW-1185">Reference proteome</keyword>
<keyword evidence="1" id="KW-0479">Metal-binding</keyword>
<keyword evidence="3" id="KW-0378">Hydrolase</keyword>
<dbReference type="EMBL" id="JBHUMZ010000019">
    <property type="protein sequence ID" value="MFD2638773.1"/>
    <property type="molecule type" value="Genomic_DNA"/>
</dbReference>
<evidence type="ECO:0000313" key="3">
    <source>
        <dbReference type="EMBL" id="MFD2638773.1"/>
    </source>
</evidence>
<dbReference type="SUPFAM" id="SSF56529">
    <property type="entry name" value="FAH"/>
    <property type="match status" value="1"/>
</dbReference>
<evidence type="ECO:0000256" key="1">
    <source>
        <dbReference type="ARBA" id="ARBA00022723"/>
    </source>
</evidence>
<accession>A0ABW5QA07</accession>
<name>A0ABW5QA07_9BACI</name>